<reference evidence="2" key="1">
    <citation type="journal article" date="2020" name="Stud. Mycol.">
        <title>101 Dothideomycetes genomes: a test case for predicting lifestyles and emergence of pathogens.</title>
        <authorList>
            <person name="Haridas S."/>
            <person name="Albert R."/>
            <person name="Binder M."/>
            <person name="Bloem J."/>
            <person name="Labutti K."/>
            <person name="Salamov A."/>
            <person name="Andreopoulos B."/>
            <person name="Baker S."/>
            <person name="Barry K."/>
            <person name="Bills G."/>
            <person name="Bluhm B."/>
            <person name="Cannon C."/>
            <person name="Castanera R."/>
            <person name="Culley D."/>
            <person name="Daum C."/>
            <person name="Ezra D."/>
            <person name="Gonzalez J."/>
            <person name="Henrissat B."/>
            <person name="Kuo A."/>
            <person name="Liang C."/>
            <person name="Lipzen A."/>
            <person name="Lutzoni F."/>
            <person name="Magnuson J."/>
            <person name="Mondo S."/>
            <person name="Nolan M."/>
            <person name="Ohm R."/>
            <person name="Pangilinan J."/>
            <person name="Park H.-J."/>
            <person name="Ramirez L."/>
            <person name="Alfaro M."/>
            <person name="Sun H."/>
            <person name="Tritt A."/>
            <person name="Yoshinaga Y."/>
            <person name="Zwiers L.-H."/>
            <person name="Turgeon B."/>
            <person name="Goodwin S."/>
            <person name="Spatafora J."/>
            <person name="Crous P."/>
            <person name="Grigoriev I."/>
        </authorList>
    </citation>
    <scope>NUCLEOTIDE SEQUENCE</scope>
    <source>
        <strain evidence="2">CBS 269.34</strain>
    </source>
</reference>
<name>A0A6A6RAG1_9PEZI</name>
<feature type="chain" id="PRO_5025596131" description="Secreted protein" evidence="1">
    <location>
        <begin position="16"/>
        <end position="130"/>
    </location>
</feature>
<gene>
    <name evidence="2" type="ORF">BU16DRAFT_198919</name>
</gene>
<dbReference type="Proteomes" id="UP000799750">
    <property type="component" value="Unassembled WGS sequence"/>
</dbReference>
<dbReference type="EMBL" id="MU004182">
    <property type="protein sequence ID" value="KAF2501424.1"/>
    <property type="molecule type" value="Genomic_DNA"/>
</dbReference>
<proteinExistence type="predicted"/>
<keyword evidence="3" id="KW-1185">Reference proteome</keyword>
<organism evidence="2 3">
    <name type="scientific">Lophium mytilinum</name>
    <dbReference type="NCBI Taxonomy" id="390894"/>
    <lineage>
        <taxon>Eukaryota</taxon>
        <taxon>Fungi</taxon>
        <taxon>Dikarya</taxon>
        <taxon>Ascomycota</taxon>
        <taxon>Pezizomycotina</taxon>
        <taxon>Dothideomycetes</taxon>
        <taxon>Pleosporomycetidae</taxon>
        <taxon>Mytilinidiales</taxon>
        <taxon>Mytilinidiaceae</taxon>
        <taxon>Lophium</taxon>
    </lineage>
</organism>
<evidence type="ECO:0000313" key="3">
    <source>
        <dbReference type="Proteomes" id="UP000799750"/>
    </source>
</evidence>
<evidence type="ECO:0008006" key="4">
    <source>
        <dbReference type="Google" id="ProtNLM"/>
    </source>
</evidence>
<dbReference type="AlphaFoldDB" id="A0A6A6RAG1"/>
<evidence type="ECO:0000313" key="2">
    <source>
        <dbReference type="EMBL" id="KAF2501424.1"/>
    </source>
</evidence>
<keyword evidence="1" id="KW-0732">Signal</keyword>
<feature type="signal peptide" evidence="1">
    <location>
        <begin position="1"/>
        <end position="15"/>
    </location>
</feature>
<accession>A0A6A6RAG1</accession>
<evidence type="ECO:0000256" key="1">
    <source>
        <dbReference type="SAM" id="SignalP"/>
    </source>
</evidence>
<sequence length="130" mass="15096">MTIFFTYLCFSHALASLTMRIMKERKKPLKAIANTIRRELPRIPTKNAQFGDTTDPPYQHLRLHRARPIIETRVKPAQEKKLSMRTCAPTPKQGRYPRTTSLRAQRIRMPLSIAGDSISDILLETPRRRI</sequence>
<protein>
    <recommendedName>
        <fullName evidence="4">Secreted protein</fullName>
    </recommendedName>
</protein>